<reference evidence="2" key="1">
    <citation type="journal article" date="2023" name="Genome Biol. Evol.">
        <title>First Whole Genome Sequence and Flow Cytometry Genome Size Data for the Lichen-Forming Fungus Ramalina farinacea (Ascomycota).</title>
        <authorList>
            <person name="Llewellyn T."/>
            <person name="Mian S."/>
            <person name="Hill R."/>
            <person name="Leitch I.J."/>
            <person name="Gaya E."/>
        </authorList>
    </citation>
    <scope>NUCLEOTIDE SEQUENCE</scope>
    <source>
        <strain evidence="2">LIQ254RAFAR</strain>
    </source>
</reference>
<evidence type="ECO:0000256" key="1">
    <source>
        <dbReference type="SAM" id="MobiDB-lite"/>
    </source>
</evidence>
<accession>A0AA43QVM4</accession>
<dbReference type="AlphaFoldDB" id="A0AA43QVM4"/>
<evidence type="ECO:0008006" key="4">
    <source>
        <dbReference type="Google" id="ProtNLM"/>
    </source>
</evidence>
<keyword evidence="3" id="KW-1185">Reference proteome</keyword>
<proteinExistence type="predicted"/>
<sequence length="355" mass="39003">MKPPALARLSHPSFRSSSTPRLLPSSPGITLPPRNHPPSCSLLSTYPLSRSPLSTARLIAQHALWQHDLRFLLHPTIQSSLSLPTLSPTSPPHNTTSPTTPLRIHDLATGTALWPLSLLQSLTPPSTSPAHHDPPPQPPSAPPITITASDISLLQTPHPSFLPPALETAEWDIYSPAGVPPHWVSAFDIIHIRLALLVVQGGEAGAREVVRRGYSMLRPGGWMQWDELDVEGAGVLNGAHPTTEAERAEKARFLRMQELASLEHLRWVRRLPGLFGEVGFGEVGRESVEGERSSAGLLQMLQFLVMQEEMEGFEMAGKEEGERVRGDIEWGRRMVAERGWVRYVPKVVVVGRKPG</sequence>
<feature type="region of interest" description="Disordered" evidence="1">
    <location>
        <begin position="1"/>
        <end position="36"/>
    </location>
</feature>
<feature type="compositionally biased region" description="Low complexity" evidence="1">
    <location>
        <begin position="12"/>
        <end position="27"/>
    </location>
</feature>
<dbReference type="Proteomes" id="UP001161017">
    <property type="component" value="Unassembled WGS sequence"/>
</dbReference>
<evidence type="ECO:0000313" key="3">
    <source>
        <dbReference type="Proteomes" id="UP001161017"/>
    </source>
</evidence>
<evidence type="ECO:0000313" key="2">
    <source>
        <dbReference type="EMBL" id="MDI1493423.1"/>
    </source>
</evidence>
<name>A0AA43QVM4_9LECA</name>
<dbReference type="InterPro" id="IPR029063">
    <property type="entry name" value="SAM-dependent_MTases_sf"/>
</dbReference>
<organism evidence="2 3">
    <name type="scientific">Ramalina farinacea</name>
    <dbReference type="NCBI Taxonomy" id="258253"/>
    <lineage>
        <taxon>Eukaryota</taxon>
        <taxon>Fungi</taxon>
        <taxon>Dikarya</taxon>
        <taxon>Ascomycota</taxon>
        <taxon>Pezizomycotina</taxon>
        <taxon>Lecanoromycetes</taxon>
        <taxon>OSLEUM clade</taxon>
        <taxon>Lecanoromycetidae</taxon>
        <taxon>Lecanorales</taxon>
        <taxon>Lecanorineae</taxon>
        <taxon>Ramalinaceae</taxon>
        <taxon>Ramalina</taxon>
    </lineage>
</organism>
<comment type="caution">
    <text evidence="2">The sequence shown here is derived from an EMBL/GenBank/DDBJ whole genome shotgun (WGS) entry which is preliminary data.</text>
</comment>
<protein>
    <recommendedName>
        <fullName evidence="4">Methyltransferase domain-containing protein</fullName>
    </recommendedName>
</protein>
<dbReference type="EMBL" id="JAPUFD010000026">
    <property type="protein sequence ID" value="MDI1493423.1"/>
    <property type="molecule type" value="Genomic_DNA"/>
</dbReference>
<gene>
    <name evidence="2" type="ORF">OHK93_005212</name>
</gene>
<feature type="region of interest" description="Disordered" evidence="1">
    <location>
        <begin position="124"/>
        <end position="145"/>
    </location>
</feature>
<feature type="region of interest" description="Disordered" evidence="1">
    <location>
        <begin position="82"/>
        <end position="102"/>
    </location>
</feature>
<dbReference type="SUPFAM" id="SSF53335">
    <property type="entry name" value="S-adenosyl-L-methionine-dependent methyltransferases"/>
    <property type="match status" value="1"/>
</dbReference>